<proteinExistence type="predicted"/>
<name>A0A0E9WN63_ANGAN</name>
<dbReference type="AlphaFoldDB" id="A0A0E9WN63"/>
<reference evidence="1" key="1">
    <citation type="submission" date="2014-11" db="EMBL/GenBank/DDBJ databases">
        <authorList>
            <person name="Amaro Gonzalez C."/>
        </authorList>
    </citation>
    <scope>NUCLEOTIDE SEQUENCE</scope>
</reference>
<sequence>MSKRTSTSVTIYKGQMGKNNRPSVLLKNIYLWSSLYKFTKIYFAVCTPLKI</sequence>
<organism evidence="1">
    <name type="scientific">Anguilla anguilla</name>
    <name type="common">European freshwater eel</name>
    <name type="synonym">Muraena anguilla</name>
    <dbReference type="NCBI Taxonomy" id="7936"/>
    <lineage>
        <taxon>Eukaryota</taxon>
        <taxon>Metazoa</taxon>
        <taxon>Chordata</taxon>
        <taxon>Craniata</taxon>
        <taxon>Vertebrata</taxon>
        <taxon>Euteleostomi</taxon>
        <taxon>Actinopterygii</taxon>
        <taxon>Neopterygii</taxon>
        <taxon>Teleostei</taxon>
        <taxon>Anguilliformes</taxon>
        <taxon>Anguillidae</taxon>
        <taxon>Anguilla</taxon>
    </lineage>
</organism>
<dbReference type="EMBL" id="GBXM01016851">
    <property type="protein sequence ID" value="JAH91726.1"/>
    <property type="molecule type" value="Transcribed_RNA"/>
</dbReference>
<reference evidence="1" key="2">
    <citation type="journal article" date="2015" name="Fish Shellfish Immunol.">
        <title>Early steps in the European eel (Anguilla anguilla)-Vibrio vulnificus interaction in the gills: Role of the RtxA13 toxin.</title>
        <authorList>
            <person name="Callol A."/>
            <person name="Pajuelo D."/>
            <person name="Ebbesson L."/>
            <person name="Teles M."/>
            <person name="MacKenzie S."/>
            <person name="Amaro C."/>
        </authorList>
    </citation>
    <scope>NUCLEOTIDE SEQUENCE</scope>
</reference>
<protein>
    <submittedName>
        <fullName evidence="1">Uncharacterized protein</fullName>
    </submittedName>
</protein>
<accession>A0A0E9WN63</accession>
<evidence type="ECO:0000313" key="1">
    <source>
        <dbReference type="EMBL" id="JAH91726.1"/>
    </source>
</evidence>